<protein>
    <recommendedName>
        <fullName evidence="1">GST C-terminal domain-containing protein</fullName>
    </recommendedName>
</protein>
<dbReference type="SUPFAM" id="SSF47616">
    <property type="entry name" value="GST C-terminal domain-like"/>
    <property type="match status" value="1"/>
</dbReference>
<dbReference type="AlphaFoldDB" id="A0A5A7N6W8"/>
<dbReference type="Gene3D" id="3.40.30.10">
    <property type="entry name" value="Glutaredoxin"/>
    <property type="match status" value="1"/>
</dbReference>
<dbReference type="PANTHER" id="PTHR44051:SF9">
    <property type="entry name" value="GLUTATHIONE S-TRANSFERASE 1"/>
    <property type="match status" value="1"/>
</dbReference>
<evidence type="ECO:0000259" key="1">
    <source>
        <dbReference type="PROSITE" id="PS50405"/>
    </source>
</evidence>
<dbReference type="InterPro" id="IPR010987">
    <property type="entry name" value="Glutathione-S-Trfase_C-like"/>
</dbReference>
<dbReference type="InterPro" id="IPR004046">
    <property type="entry name" value="GST_C"/>
</dbReference>
<name>A0A5A7N6W8_9PROT</name>
<dbReference type="Pfam" id="PF00043">
    <property type="entry name" value="GST_C"/>
    <property type="match status" value="1"/>
</dbReference>
<comment type="caution">
    <text evidence="2">The sequence shown here is derived from an EMBL/GenBank/DDBJ whole genome shotgun (WGS) entry which is preliminary data.</text>
</comment>
<gene>
    <name evidence="2" type="ORF">JCM17846_17440</name>
</gene>
<reference evidence="2 3" key="1">
    <citation type="submission" date="2019-09" db="EMBL/GenBank/DDBJ databases">
        <title>NBRP : Genome information of microbial organism related human and environment.</title>
        <authorList>
            <person name="Hattori M."/>
            <person name="Oshima K."/>
            <person name="Inaba H."/>
            <person name="Suda W."/>
            <person name="Sakamoto M."/>
            <person name="Iino T."/>
            <person name="Kitahara M."/>
            <person name="Oshida Y."/>
            <person name="Iida T."/>
            <person name="Kudo T."/>
            <person name="Itoh T."/>
            <person name="Ohkuma M."/>
        </authorList>
    </citation>
    <scope>NUCLEOTIDE SEQUENCE [LARGE SCALE GENOMIC DNA]</scope>
    <source>
        <strain evidence="2 3">Q-1</strain>
    </source>
</reference>
<dbReference type="PANTHER" id="PTHR44051">
    <property type="entry name" value="GLUTATHIONE S-TRANSFERASE-RELATED"/>
    <property type="match status" value="1"/>
</dbReference>
<dbReference type="PROSITE" id="PS50405">
    <property type="entry name" value="GST_CTER"/>
    <property type="match status" value="1"/>
</dbReference>
<organism evidence="2 3">
    <name type="scientific">Iodidimonas nitroreducens</name>
    <dbReference type="NCBI Taxonomy" id="1236968"/>
    <lineage>
        <taxon>Bacteria</taxon>
        <taxon>Pseudomonadati</taxon>
        <taxon>Pseudomonadota</taxon>
        <taxon>Alphaproteobacteria</taxon>
        <taxon>Iodidimonadales</taxon>
        <taxon>Iodidimonadaceae</taxon>
        <taxon>Iodidimonas</taxon>
    </lineage>
</organism>
<keyword evidence="3" id="KW-1185">Reference proteome</keyword>
<dbReference type="InterPro" id="IPR036282">
    <property type="entry name" value="Glutathione-S-Trfase_C_sf"/>
</dbReference>
<sequence>MVIVESHDIIRYLDDHFPGPKLMPASHDEAARIRPWMELGDALQMSIKSLTYDRLFRDKFPPTEEKCAFYAAHQRNPDLVAFYRRFLDGFDPEDLKHYDEAVADFLARTNDQLGKTAWLAGDAITLADFSAVVNVHRATKLGHDLAAYPATLAWYETIEARPSFHQAITSYVP</sequence>
<accession>A0A5A7N6W8</accession>
<dbReference type="Proteomes" id="UP000324996">
    <property type="component" value="Unassembled WGS sequence"/>
</dbReference>
<dbReference type="EMBL" id="BKCN01000007">
    <property type="protein sequence ID" value="GER04062.1"/>
    <property type="molecule type" value="Genomic_DNA"/>
</dbReference>
<proteinExistence type="predicted"/>
<feature type="domain" description="GST C-terminal" evidence="1">
    <location>
        <begin position="26"/>
        <end position="173"/>
    </location>
</feature>
<evidence type="ECO:0000313" key="2">
    <source>
        <dbReference type="EMBL" id="GER04062.1"/>
    </source>
</evidence>
<evidence type="ECO:0000313" key="3">
    <source>
        <dbReference type="Proteomes" id="UP000324996"/>
    </source>
</evidence>
<dbReference type="Gene3D" id="1.20.1050.10">
    <property type="match status" value="2"/>
</dbReference>